<accession>J3L0Z0</accession>
<dbReference type="Proteomes" id="UP000006038">
    <property type="component" value="Chromosome 1"/>
</dbReference>
<evidence type="ECO:0000313" key="2">
    <source>
        <dbReference type="Proteomes" id="UP000006038"/>
    </source>
</evidence>
<dbReference type="PANTHER" id="PTHR47747">
    <property type="entry name" value="RIBONUCLEASE P PROTEIN SUBUNIT P38-LIKE PROTEIN"/>
    <property type="match status" value="1"/>
</dbReference>
<dbReference type="PANTHER" id="PTHR47747:SF2">
    <property type="entry name" value="RIBONUCLEASE P PROTEIN SUBUNIT P38-LIKE PROTEIN"/>
    <property type="match status" value="1"/>
</dbReference>
<reference evidence="1" key="2">
    <citation type="submission" date="2013-04" db="UniProtKB">
        <authorList>
            <consortium name="EnsemblPlants"/>
        </authorList>
    </citation>
    <scope>IDENTIFICATION</scope>
</reference>
<dbReference type="EnsemblPlants" id="OB01G28960.1">
    <property type="protein sequence ID" value="OB01G28960.1"/>
    <property type="gene ID" value="OB01G28960"/>
</dbReference>
<dbReference type="OMA" id="DMDMGRF"/>
<dbReference type="HOGENOM" id="CLU_1317207_0_0_1"/>
<sequence length="209" mass="22700">MDIQALAVSYKIKRLKQQLLVLEKLAAAAAGSKDTVTATTKPSSNAAATATIAGGGRQQYPKSYQMMVSFLSKHVKRYQSLEDKIDDLCTRMEESKRGGGRRESGGEGSCRELAQFLEETFQLQRYMVATGQKLLEMQSRIAPSLARAAAATGGGDGDVDMDMGRFMDVVGALLRDVQRGLEVRISRIIGDLEGTLTFHGILHATLLKS</sequence>
<organism evidence="1">
    <name type="scientific">Oryza brachyantha</name>
    <name type="common">malo sina</name>
    <dbReference type="NCBI Taxonomy" id="4533"/>
    <lineage>
        <taxon>Eukaryota</taxon>
        <taxon>Viridiplantae</taxon>
        <taxon>Streptophyta</taxon>
        <taxon>Embryophyta</taxon>
        <taxon>Tracheophyta</taxon>
        <taxon>Spermatophyta</taxon>
        <taxon>Magnoliopsida</taxon>
        <taxon>Liliopsida</taxon>
        <taxon>Poales</taxon>
        <taxon>Poaceae</taxon>
        <taxon>BOP clade</taxon>
        <taxon>Oryzoideae</taxon>
        <taxon>Oryzeae</taxon>
        <taxon>Oryzinae</taxon>
        <taxon>Oryza</taxon>
    </lineage>
</organism>
<reference evidence="1" key="1">
    <citation type="journal article" date="2013" name="Nat. Commun.">
        <title>Whole-genome sequencing of Oryza brachyantha reveals mechanisms underlying Oryza genome evolution.</title>
        <authorList>
            <person name="Chen J."/>
            <person name="Huang Q."/>
            <person name="Gao D."/>
            <person name="Wang J."/>
            <person name="Lang Y."/>
            <person name="Liu T."/>
            <person name="Li B."/>
            <person name="Bai Z."/>
            <person name="Luis Goicoechea J."/>
            <person name="Liang C."/>
            <person name="Chen C."/>
            <person name="Zhang W."/>
            <person name="Sun S."/>
            <person name="Liao Y."/>
            <person name="Zhang X."/>
            <person name="Yang L."/>
            <person name="Song C."/>
            <person name="Wang M."/>
            <person name="Shi J."/>
            <person name="Liu G."/>
            <person name="Liu J."/>
            <person name="Zhou H."/>
            <person name="Zhou W."/>
            <person name="Yu Q."/>
            <person name="An N."/>
            <person name="Chen Y."/>
            <person name="Cai Q."/>
            <person name="Wang B."/>
            <person name="Liu B."/>
            <person name="Min J."/>
            <person name="Huang Y."/>
            <person name="Wu H."/>
            <person name="Li Z."/>
            <person name="Zhang Y."/>
            <person name="Yin Y."/>
            <person name="Song W."/>
            <person name="Jiang J."/>
            <person name="Jackson S.A."/>
            <person name="Wing R.A."/>
            <person name="Wang J."/>
            <person name="Chen M."/>
        </authorList>
    </citation>
    <scope>NUCLEOTIDE SEQUENCE [LARGE SCALE GENOMIC DNA]</scope>
    <source>
        <strain evidence="1">cv. IRGC 101232</strain>
    </source>
</reference>
<dbReference type="AlphaFoldDB" id="J3L0Z0"/>
<dbReference type="Gramene" id="OB01G28960.1">
    <property type="protein sequence ID" value="OB01G28960.1"/>
    <property type="gene ID" value="OB01G28960"/>
</dbReference>
<proteinExistence type="predicted"/>
<keyword evidence="2" id="KW-1185">Reference proteome</keyword>
<dbReference type="eggNOG" id="ENOG502QTAA">
    <property type="taxonomic scope" value="Eukaryota"/>
</dbReference>
<dbReference type="STRING" id="4533.J3L0Z0"/>
<protein>
    <submittedName>
        <fullName evidence="1">Uncharacterized protein</fullName>
    </submittedName>
</protein>
<name>J3L0Z0_ORYBR</name>
<evidence type="ECO:0000313" key="1">
    <source>
        <dbReference type="EnsemblPlants" id="OB01G28960.1"/>
    </source>
</evidence>